<organism evidence="1 2">
    <name type="scientific">Bacillus salacetis</name>
    <dbReference type="NCBI Taxonomy" id="2315464"/>
    <lineage>
        <taxon>Bacteria</taxon>
        <taxon>Bacillati</taxon>
        <taxon>Bacillota</taxon>
        <taxon>Bacilli</taxon>
        <taxon>Bacillales</taxon>
        <taxon>Bacillaceae</taxon>
        <taxon>Bacillus</taxon>
    </lineage>
</organism>
<dbReference type="RefSeq" id="WP_119549366.1">
    <property type="nucleotide sequence ID" value="NZ_QXIR01000043.1"/>
</dbReference>
<gene>
    <name evidence="1" type="ORF">D3H55_21495</name>
</gene>
<accession>A0A3A1QQJ1</accession>
<sequence>MIIHRVKSFFIQPRVMIFIVLLFIISSLAGQGFISFLFALAISLSLLSEWYLKYLHTKVDWQFKKYLDMTSIGEEFTGVLELKNESAFPIFGLKLNIESRSDQDFVFLDQANEKQESSIYSKRIDLLPHAATTVEIKMRGKGRGMHNWSAFDLLIQDPLKLQTARLDYSSTELPRFKVVPRIHKLKDMKLKSMLQGFKNTANSLFIDESNIIGTKDYENESFRHIHWLATAKENKLLAKKYQQVQGDFYSVFLNLAGNGPFHLRKDMEELIEYTVSVCIYLIKEGCKVQLWVNYSTRDKGILRLENDIDRSHLKKVIETMALINTNGMFLSTEQFYQFGMAQMDPKSMALVIGTPPLFVKREWLQIKQ</sequence>
<name>A0A3A1QQJ1_9BACI</name>
<dbReference type="AlphaFoldDB" id="A0A3A1QQJ1"/>
<dbReference type="PANTHER" id="PTHR34351:SF2">
    <property type="entry name" value="DUF58 DOMAIN-CONTAINING PROTEIN"/>
    <property type="match status" value="1"/>
</dbReference>
<dbReference type="EMBL" id="QXIR01000043">
    <property type="protein sequence ID" value="RIW28552.1"/>
    <property type="molecule type" value="Genomic_DNA"/>
</dbReference>
<proteinExistence type="predicted"/>
<keyword evidence="2" id="KW-1185">Reference proteome</keyword>
<evidence type="ECO:0000313" key="2">
    <source>
        <dbReference type="Proteomes" id="UP000265801"/>
    </source>
</evidence>
<evidence type="ECO:0000313" key="1">
    <source>
        <dbReference type="EMBL" id="RIW28552.1"/>
    </source>
</evidence>
<dbReference type="OrthoDB" id="9789943at2"/>
<reference evidence="1 2" key="1">
    <citation type="submission" date="2018-09" db="EMBL/GenBank/DDBJ databases">
        <title>Bacillus saliacetes sp. nov., isolated from Thai shrimp paste (Ka-pi).</title>
        <authorList>
            <person name="Daroonpunt R."/>
            <person name="Tanasupawat S."/>
            <person name="Yiamsombut S."/>
        </authorList>
    </citation>
    <scope>NUCLEOTIDE SEQUENCE [LARGE SCALE GENOMIC DNA]</scope>
    <source>
        <strain evidence="1 2">SKP7-4</strain>
    </source>
</reference>
<comment type="caution">
    <text evidence="1">The sequence shown here is derived from an EMBL/GenBank/DDBJ whole genome shotgun (WGS) entry which is preliminary data.</text>
</comment>
<dbReference type="Proteomes" id="UP000265801">
    <property type="component" value="Unassembled WGS sequence"/>
</dbReference>
<protein>
    <submittedName>
        <fullName evidence="1">DUF58 domain-containing protein</fullName>
    </submittedName>
</protein>
<dbReference type="PANTHER" id="PTHR34351">
    <property type="entry name" value="SLR1927 PROTEIN-RELATED"/>
    <property type="match status" value="1"/>
</dbReference>